<feature type="domain" description="ERAP1-like C-terminal" evidence="20">
    <location>
        <begin position="661"/>
        <end position="978"/>
    </location>
</feature>
<dbReference type="Gene3D" id="1.10.390.10">
    <property type="entry name" value="Neutral Protease Domain 2"/>
    <property type="match status" value="1"/>
</dbReference>
<dbReference type="PANTHER" id="PTHR11533:SF294">
    <property type="entry name" value="THYROTROPIN-RELEASING HORMONE-DEGRADING ECTOENZYME"/>
    <property type="match status" value="1"/>
</dbReference>
<feature type="binding site" evidence="16">
    <location>
        <position position="450"/>
    </location>
    <ligand>
        <name>Zn(2+)</name>
        <dbReference type="ChEBI" id="CHEBI:29105"/>
        <note>catalytic</note>
    </ligand>
</feature>
<keyword evidence="12" id="KW-0472">Membrane</keyword>
<dbReference type="InterPro" id="IPR014782">
    <property type="entry name" value="Peptidase_M1_dom"/>
</dbReference>
<protein>
    <recommendedName>
        <fullName evidence="24">Aminopeptidase</fullName>
    </recommendedName>
</protein>
<dbReference type="PANTHER" id="PTHR11533">
    <property type="entry name" value="PROTEASE M1 ZINC METALLOPROTEASE"/>
    <property type="match status" value="1"/>
</dbReference>
<feature type="binding site" evidence="16">
    <location>
        <position position="431"/>
    </location>
    <ligand>
        <name>Zn(2+)</name>
        <dbReference type="ChEBI" id="CHEBI:29105"/>
        <note>catalytic</note>
    </ligand>
</feature>
<evidence type="ECO:0000256" key="11">
    <source>
        <dbReference type="ARBA" id="ARBA00023049"/>
    </source>
</evidence>
<dbReference type="InterPro" id="IPR042097">
    <property type="entry name" value="Aminopeptidase_N-like_N_sf"/>
</dbReference>
<name>A0AAU9V746_EUPED</name>
<dbReference type="Proteomes" id="UP001153954">
    <property type="component" value="Unassembled WGS sequence"/>
</dbReference>
<evidence type="ECO:0000256" key="13">
    <source>
        <dbReference type="ARBA" id="ARBA00023180"/>
    </source>
</evidence>
<feature type="domain" description="Peptidase M1 membrane alanine aminopeptidase" evidence="19">
    <location>
        <begin position="355"/>
        <end position="578"/>
    </location>
</feature>
<gene>
    <name evidence="22" type="ORF">EEDITHA_LOCUS20093</name>
</gene>
<keyword evidence="9 16" id="KW-0862">Zinc</keyword>
<feature type="chain" id="PRO_5043975881" description="Aminopeptidase" evidence="18">
    <location>
        <begin position="22"/>
        <end position="1033"/>
    </location>
</feature>
<evidence type="ECO:0000256" key="1">
    <source>
        <dbReference type="ARBA" id="ARBA00004167"/>
    </source>
</evidence>
<dbReference type="SUPFAM" id="SSF63737">
    <property type="entry name" value="Leukotriene A4 hydrolase N-terminal domain"/>
    <property type="match status" value="1"/>
</dbReference>
<feature type="site" description="Transition state stabilizer" evidence="17">
    <location>
        <position position="512"/>
    </location>
</feature>
<dbReference type="Pfam" id="PF11838">
    <property type="entry name" value="ERAP1_C"/>
    <property type="match status" value="1"/>
</dbReference>
<comment type="subcellular location">
    <subcellularLocation>
        <location evidence="2">Cell membrane</location>
        <topology evidence="2">Lipid-anchor</topology>
        <topology evidence="2">GPI-anchor</topology>
    </subcellularLocation>
    <subcellularLocation>
        <location evidence="1">Membrane</location>
        <topology evidence="1">Single-pass membrane protein</topology>
    </subcellularLocation>
</comment>
<dbReference type="CDD" id="cd09601">
    <property type="entry name" value="M1_APN-Q_like"/>
    <property type="match status" value="1"/>
</dbReference>
<evidence type="ECO:0000259" key="20">
    <source>
        <dbReference type="Pfam" id="PF11838"/>
    </source>
</evidence>
<comment type="caution">
    <text evidence="22">The sequence shown here is derived from an EMBL/GenBank/DDBJ whole genome shotgun (WGS) entry which is preliminary data.</text>
</comment>
<dbReference type="AlphaFoldDB" id="A0AAU9V746"/>
<keyword evidence="7 16" id="KW-0479">Metal-binding</keyword>
<dbReference type="Pfam" id="PF17900">
    <property type="entry name" value="Peptidase_M1_N"/>
    <property type="match status" value="2"/>
</dbReference>
<feature type="domain" description="Aminopeptidase N-like N-terminal" evidence="21">
    <location>
        <begin position="182"/>
        <end position="316"/>
    </location>
</feature>
<dbReference type="InterPro" id="IPR050344">
    <property type="entry name" value="Peptidase_M1_aminopeptidases"/>
</dbReference>
<dbReference type="InterPro" id="IPR034016">
    <property type="entry name" value="M1_APN-typ"/>
</dbReference>
<keyword evidence="10" id="KW-1133">Transmembrane helix</keyword>
<dbReference type="Gene3D" id="1.25.50.20">
    <property type="match status" value="1"/>
</dbReference>
<dbReference type="InterPro" id="IPR001930">
    <property type="entry name" value="Peptidase_M1"/>
</dbReference>
<keyword evidence="4" id="KW-0336">GPI-anchor</keyword>
<dbReference type="EMBL" id="CAKOGL010000028">
    <property type="protein sequence ID" value="CAH2105893.1"/>
    <property type="molecule type" value="Genomic_DNA"/>
</dbReference>
<dbReference type="InterPro" id="IPR045357">
    <property type="entry name" value="Aminopeptidase_N-like_N"/>
</dbReference>
<evidence type="ECO:0000256" key="17">
    <source>
        <dbReference type="PIRSR" id="PIRSR634016-4"/>
    </source>
</evidence>
<evidence type="ECO:0000256" key="14">
    <source>
        <dbReference type="ARBA" id="ARBA00023288"/>
    </source>
</evidence>
<dbReference type="GO" id="GO:0005737">
    <property type="term" value="C:cytoplasm"/>
    <property type="evidence" value="ECO:0007669"/>
    <property type="project" value="TreeGrafter"/>
</dbReference>
<reference evidence="22" key="1">
    <citation type="submission" date="2022-03" db="EMBL/GenBank/DDBJ databases">
        <authorList>
            <person name="Tunstrom K."/>
        </authorList>
    </citation>
    <scope>NUCLEOTIDE SEQUENCE</scope>
</reference>
<evidence type="ECO:0000256" key="8">
    <source>
        <dbReference type="ARBA" id="ARBA00022801"/>
    </source>
</evidence>
<keyword evidence="23" id="KW-1185">Reference proteome</keyword>
<dbReference type="GO" id="GO:0008270">
    <property type="term" value="F:zinc ion binding"/>
    <property type="evidence" value="ECO:0007669"/>
    <property type="project" value="InterPro"/>
</dbReference>
<keyword evidence="18" id="KW-0732">Signal</keyword>
<keyword evidence="14" id="KW-0449">Lipoprotein</keyword>
<dbReference type="GO" id="GO:0005886">
    <property type="term" value="C:plasma membrane"/>
    <property type="evidence" value="ECO:0007669"/>
    <property type="project" value="UniProtKB-SubCell"/>
</dbReference>
<dbReference type="Gene3D" id="2.60.40.1910">
    <property type="match status" value="1"/>
</dbReference>
<dbReference type="GO" id="GO:0006508">
    <property type="term" value="P:proteolysis"/>
    <property type="evidence" value="ECO:0007669"/>
    <property type="project" value="UniProtKB-KW"/>
</dbReference>
<keyword evidence="11" id="KW-0482">Metalloprotease</keyword>
<keyword evidence="8" id="KW-0378">Hydrolase</keyword>
<dbReference type="Pfam" id="PF01433">
    <property type="entry name" value="Peptidase_M1"/>
    <property type="match status" value="1"/>
</dbReference>
<sequence length="1033" mass="117783">MYTNLFYLLFLLVICDSKTVSQKSGEFWDDNDPFGQTETQSPDLRLPTLVVPSFYRLKIKADLENSSFTGDVYITIKANKKVKEIILHSKNLTINGNVILTEQIYEKVETLTAKKVKREISNDSVTENNNNFTTISIEENSTATTITNEIITSNDTEKIKNPTSVAQEITTPLPIDAQVTHSHVRNINITSVVFDSGDRLVLSLASPLIPDVDYTLQISFAGNIQNSLTGFYKSSYTENNEIRQLAVTQFEPTSARAAFPCFDEPAFKAKFEISIGHRKNISVLSNMKVAAQEAIDTEPGWQWTHFERSVNMSTYLVAYVLSDFQSLETSYVSTDNITKTIRVWARPSFLPKANYALTITPKLLSYYEDLFGLPYALDKLDLIAIPDFSSGAMENWGLITFRETTLLFDEKAGVPRERQSVAVDVAHELAHQWFGNLVTMRWWTDLWLNEGFATFVEYVGVDHIEPSWSMLESFSRDKMDLLRSDALRGAAPVSRRVRNSDQIAQKFDEISYAKGASLIRMLNHTLSGALFRRGLRRYLHDWKYQNAEENDLWEAMSKATKSDPNFKDLSITEFMNTWTRQPGYPVVNVYRNYTTGLVTFQQKLFRSGEDDNVKRKQLWRIPISYTIMDTPVRNWSTAPKLWLNEKTVTAQLPLNATQALYVNVGAIGYYRVNYDQANWELLSLALKTETARNPIAKAQLIDDAFNLAKVGQLNYNYALSLTTCVIDGEDSRIVWEIILNNMAFLKHNLGATSGYIYYQDYMNLLLKKQLEKLNYGLSQPKDDNEAFLVENLVVWECLMESPRCLRWARQLFTDWTQGPDRGDNPIPNYLRSLVYNMAVKYGGRQEFDLMWNMFLNATDPNLRSLIISNLPSVRDEALLTLLLERSLSELPAQDAPSAWSVERGGARVAQDFLLRHFERVRRRFASVDAFALQAVLNGAFGSVTTRAELARLKEFALQHKEELKPMSQTLQKIVDTAKLRIKWIDEFADGINEWFKKFVTDYADKTKTTTVSPALTENITISTTPVPSTTSSP</sequence>
<dbReference type="InterPro" id="IPR027268">
    <property type="entry name" value="Peptidase_M4/M1_CTD_sf"/>
</dbReference>
<feature type="binding site" evidence="16">
    <location>
        <position position="427"/>
    </location>
    <ligand>
        <name>Zn(2+)</name>
        <dbReference type="ChEBI" id="CHEBI:29105"/>
        <note>catalytic</note>
    </ligand>
</feature>
<keyword evidence="6" id="KW-0812">Transmembrane</keyword>
<dbReference type="GO" id="GO:0098552">
    <property type="term" value="C:side of membrane"/>
    <property type="evidence" value="ECO:0007669"/>
    <property type="project" value="UniProtKB-KW"/>
</dbReference>
<dbReference type="GO" id="GO:0042277">
    <property type="term" value="F:peptide binding"/>
    <property type="evidence" value="ECO:0007669"/>
    <property type="project" value="TreeGrafter"/>
</dbReference>
<evidence type="ECO:0000256" key="5">
    <source>
        <dbReference type="ARBA" id="ARBA00022670"/>
    </source>
</evidence>
<dbReference type="GO" id="GO:0043171">
    <property type="term" value="P:peptide catabolic process"/>
    <property type="evidence" value="ECO:0007669"/>
    <property type="project" value="TreeGrafter"/>
</dbReference>
<evidence type="ECO:0000256" key="6">
    <source>
        <dbReference type="ARBA" id="ARBA00022692"/>
    </source>
</evidence>
<feature type="signal peptide" evidence="18">
    <location>
        <begin position="1"/>
        <end position="21"/>
    </location>
</feature>
<evidence type="ECO:0000256" key="15">
    <source>
        <dbReference type="PIRSR" id="PIRSR634016-1"/>
    </source>
</evidence>
<organism evidence="22 23">
    <name type="scientific">Euphydryas editha</name>
    <name type="common">Edith's checkerspot</name>
    <dbReference type="NCBI Taxonomy" id="104508"/>
    <lineage>
        <taxon>Eukaryota</taxon>
        <taxon>Metazoa</taxon>
        <taxon>Ecdysozoa</taxon>
        <taxon>Arthropoda</taxon>
        <taxon>Hexapoda</taxon>
        <taxon>Insecta</taxon>
        <taxon>Pterygota</taxon>
        <taxon>Neoptera</taxon>
        <taxon>Endopterygota</taxon>
        <taxon>Lepidoptera</taxon>
        <taxon>Glossata</taxon>
        <taxon>Ditrysia</taxon>
        <taxon>Papilionoidea</taxon>
        <taxon>Nymphalidae</taxon>
        <taxon>Nymphalinae</taxon>
        <taxon>Euphydryas</taxon>
    </lineage>
</organism>
<accession>A0AAU9V746</accession>
<evidence type="ECO:0000256" key="12">
    <source>
        <dbReference type="ARBA" id="ARBA00023136"/>
    </source>
</evidence>
<keyword evidence="5" id="KW-0645">Protease</keyword>
<evidence type="ECO:0000259" key="19">
    <source>
        <dbReference type="Pfam" id="PF01433"/>
    </source>
</evidence>
<evidence type="ECO:0000313" key="23">
    <source>
        <dbReference type="Proteomes" id="UP001153954"/>
    </source>
</evidence>
<dbReference type="Gene3D" id="2.60.40.1730">
    <property type="entry name" value="tricorn interacting facor f3 domain"/>
    <property type="match status" value="2"/>
</dbReference>
<dbReference type="GO" id="GO:0005615">
    <property type="term" value="C:extracellular space"/>
    <property type="evidence" value="ECO:0007669"/>
    <property type="project" value="TreeGrafter"/>
</dbReference>
<dbReference type="FunFam" id="1.10.390.10:FF:000016">
    <property type="entry name" value="Glutamyl aminopeptidase"/>
    <property type="match status" value="1"/>
</dbReference>
<comment type="cofactor">
    <cofactor evidence="16">
        <name>Zn(2+)</name>
        <dbReference type="ChEBI" id="CHEBI:29105"/>
    </cofactor>
    <text evidence="16">Binds 1 zinc ion per subunit.</text>
</comment>
<keyword evidence="13" id="KW-0325">Glycoprotein</keyword>
<dbReference type="PRINTS" id="PR00756">
    <property type="entry name" value="ALADIPTASE"/>
</dbReference>
<comment type="similarity">
    <text evidence="3">Belongs to the peptidase M1 family.</text>
</comment>
<evidence type="ECO:0000259" key="21">
    <source>
        <dbReference type="Pfam" id="PF17900"/>
    </source>
</evidence>
<feature type="active site" description="Proton acceptor" evidence="15">
    <location>
        <position position="428"/>
    </location>
</feature>
<evidence type="ECO:0000256" key="4">
    <source>
        <dbReference type="ARBA" id="ARBA00022622"/>
    </source>
</evidence>
<evidence type="ECO:0000256" key="3">
    <source>
        <dbReference type="ARBA" id="ARBA00010136"/>
    </source>
</evidence>
<evidence type="ECO:0000256" key="9">
    <source>
        <dbReference type="ARBA" id="ARBA00022833"/>
    </source>
</evidence>
<evidence type="ECO:0000313" key="22">
    <source>
        <dbReference type="EMBL" id="CAH2105893.1"/>
    </source>
</evidence>
<dbReference type="SUPFAM" id="SSF55486">
    <property type="entry name" value="Metalloproteases ('zincins'), catalytic domain"/>
    <property type="match status" value="1"/>
</dbReference>
<evidence type="ECO:0000256" key="2">
    <source>
        <dbReference type="ARBA" id="ARBA00004609"/>
    </source>
</evidence>
<dbReference type="GO" id="GO:0070006">
    <property type="term" value="F:metalloaminopeptidase activity"/>
    <property type="evidence" value="ECO:0007669"/>
    <property type="project" value="TreeGrafter"/>
</dbReference>
<proteinExistence type="inferred from homology"/>
<evidence type="ECO:0008006" key="24">
    <source>
        <dbReference type="Google" id="ProtNLM"/>
    </source>
</evidence>
<feature type="domain" description="Aminopeptidase N-like N-terminal" evidence="21">
    <location>
        <begin position="51"/>
        <end position="139"/>
    </location>
</feature>
<evidence type="ECO:0000256" key="10">
    <source>
        <dbReference type="ARBA" id="ARBA00022989"/>
    </source>
</evidence>
<dbReference type="InterPro" id="IPR024571">
    <property type="entry name" value="ERAP1-like_C_dom"/>
</dbReference>
<evidence type="ECO:0000256" key="7">
    <source>
        <dbReference type="ARBA" id="ARBA00022723"/>
    </source>
</evidence>
<evidence type="ECO:0000256" key="16">
    <source>
        <dbReference type="PIRSR" id="PIRSR634016-3"/>
    </source>
</evidence>
<evidence type="ECO:0000256" key="18">
    <source>
        <dbReference type="SAM" id="SignalP"/>
    </source>
</evidence>